<dbReference type="Proteomes" id="UP000683000">
    <property type="component" value="Unassembled WGS sequence"/>
</dbReference>
<dbReference type="EMBL" id="JAGFBS010000021">
    <property type="protein sequence ID" value="KAG6373552.1"/>
    <property type="molecule type" value="Genomic_DNA"/>
</dbReference>
<dbReference type="OrthoDB" id="2686015at2759"/>
<sequence>MELHEHTIAPAYQRPLSHYNVGQFEPGRSLHTGDSEPLCYDSSGGPNVHSSRLILDYHPLASILVLLFLLHVAVWRPTYSWRPHGVTGQFLACEIIHWNTITLQLNRLFFENTQNDLRAADESVGHVRLSIQQNGFSAVCEHVIQEVHSLSFRRSRDSVPPEPSALDVTLD</sequence>
<feature type="transmembrane region" description="Helical" evidence="1">
    <location>
        <begin position="57"/>
        <end position="75"/>
    </location>
</feature>
<evidence type="ECO:0000256" key="1">
    <source>
        <dbReference type="SAM" id="Phobius"/>
    </source>
</evidence>
<organism evidence="2 3">
    <name type="scientific">Boletus reticuloceps</name>
    <dbReference type="NCBI Taxonomy" id="495285"/>
    <lineage>
        <taxon>Eukaryota</taxon>
        <taxon>Fungi</taxon>
        <taxon>Dikarya</taxon>
        <taxon>Basidiomycota</taxon>
        <taxon>Agaricomycotina</taxon>
        <taxon>Agaricomycetes</taxon>
        <taxon>Agaricomycetidae</taxon>
        <taxon>Boletales</taxon>
        <taxon>Boletineae</taxon>
        <taxon>Boletaceae</taxon>
        <taxon>Boletoideae</taxon>
        <taxon>Boletus</taxon>
    </lineage>
</organism>
<protein>
    <submittedName>
        <fullName evidence="2">Uncharacterized protein</fullName>
    </submittedName>
</protein>
<reference evidence="2" key="1">
    <citation type="submission" date="2021-03" db="EMBL/GenBank/DDBJ databases">
        <title>Evolutionary innovations through gain and loss of genes in the ectomycorrhizal Boletales.</title>
        <authorList>
            <person name="Wu G."/>
            <person name="Miyauchi S."/>
            <person name="Morin E."/>
            <person name="Yang Z.-L."/>
            <person name="Xu J."/>
            <person name="Martin F.M."/>
        </authorList>
    </citation>
    <scope>NUCLEOTIDE SEQUENCE</scope>
    <source>
        <strain evidence="2">BR01</strain>
    </source>
</reference>
<keyword evidence="3" id="KW-1185">Reference proteome</keyword>
<keyword evidence="1" id="KW-1133">Transmembrane helix</keyword>
<comment type="caution">
    <text evidence="2">The sequence shown here is derived from an EMBL/GenBank/DDBJ whole genome shotgun (WGS) entry which is preliminary data.</text>
</comment>
<name>A0A8I2YLN2_9AGAM</name>
<accession>A0A8I2YLN2</accession>
<dbReference type="AlphaFoldDB" id="A0A8I2YLN2"/>
<proteinExistence type="predicted"/>
<keyword evidence="1" id="KW-0812">Transmembrane</keyword>
<gene>
    <name evidence="2" type="ORF">JVT61DRAFT_6195</name>
</gene>
<evidence type="ECO:0000313" key="2">
    <source>
        <dbReference type="EMBL" id="KAG6373552.1"/>
    </source>
</evidence>
<keyword evidence="1" id="KW-0472">Membrane</keyword>
<evidence type="ECO:0000313" key="3">
    <source>
        <dbReference type="Proteomes" id="UP000683000"/>
    </source>
</evidence>